<reference evidence="4" key="2">
    <citation type="submission" date="2002-01" db="EMBL/GenBank/DDBJ databases">
        <authorList>
            <person name="Boll M."/>
        </authorList>
    </citation>
    <scope>NUCLEOTIDE SEQUENCE</scope>
</reference>
<dbReference type="InterPro" id="IPR000182">
    <property type="entry name" value="GNAT_dom"/>
</dbReference>
<dbReference type="AlphaFoldDB" id="O87878"/>
<organism evidence="4">
    <name type="scientific">Thauera aromatica</name>
    <dbReference type="NCBI Taxonomy" id="59405"/>
    <lineage>
        <taxon>Bacteria</taxon>
        <taxon>Pseudomonadati</taxon>
        <taxon>Pseudomonadota</taxon>
        <taxon>Betaproteobacteria</taxon>
        <taxon>Rhodocyclales</taxon>
        <taxon>Zoogloeaceae</taxon>
        <taxon>Thauera</taxon>
    </lineage>
</organism>
<dbReference type="InterPro" id="IPR050832">
    <property type="entry name" value="Bact_Acetyltransf"/>
</dbReference>
<reference evidence="4" key="1">
    <citation type="journal article" date="1998" name="Eur. J. Biochem.">
        <title>Genes coding for the benzoyl-CoA pathway of anaerobic aromatic metabolism in the bacterium Thauera aromatica.</title>
        <authorList>
            <person name="Breese K."/>
            <person name="Boll M."/>
            <person name="Alt-Moerbe J."/>
            <person name="Schaegger H."/>
            <person name="Fuchs G."/>
        </authorList>
    </citation>
    <scope>NUCLEOTIDE SEQUENCE</scope>
</reference>
<dbReference type="PANTHER" id="PTHR43877">
    <property type="entry name" value="AMINOALKYLPHOSPHONATE N-ACETYLTRANSFERASE-RELATED-RELATED"/>
    <property type="match status" value="1"/>
</dbReference>
<dbReference type="PROSITE" id="PS51186">
    <property type="entry name" value="GNAT"/>
    <property type="match status" value="1"/>
</dbReference>
<evidence type="ECO:0000256" key="2">
    <source>
        <dbReference type="ARBA" id="ARBA00023315"/>
    </source>
</evidence>
<dbReference type="Gene3D" id="3.40.630.30">
    <property type="match status" value="1"/>
</dbReference>
<dbReference type="SUPFAM" id="SSF55729">
    <property type="entry name" value="Acyl-CoA N-acyltransferases (Nat)"/>
    <property type="match status" value="1"/>
</dbReference>
<keyword evidence="2" id="KW-0012">Acyltransferase</keyword>
<gene>
    <name evidence="4" type="primary">orf3</name>
</gene>
<evidence type="ECO:0000313" key="4">
    <source>
        <dbReference type="EMBL" id="CAA12252.1"/>
    </source>
</evidence>
<name>O87878_THAAR</name>
<dbReference type="Pfam" id="PF00583">
    <property type="entry name" value="Acetyltransf_1"/>
    <property type="match status" value="1"/>
</dbReference>
<proteinExistence type="predicted"/>
<dbReference type="EMBL" id="AJ224959">
    <property type="protein sequence ID" value="CAA12252.1"/>
    <property type="molecule type" value="Genomic_DNA"/>
</dbReference>
<keyword evidence="1" id="KW-0808">Transferase</keyword>
<sequence length="156" mass="17092">MMTANSETRLRPLAAGDVDRLTRLDAMTSGGGSRTSFFERRLKAEQVRAEGFFSCIAERGGNIVGFALGHLLDGEFGVKGRVAVLDAIAVDPGTQRQGVARALMDEFDRVARARGANEMRTQAQWNQPALVEFFAAAGFRLAPRVVLERPTEYVNF</sequence>
<evidence type="ECO:0000259" key="3">
    <source>
        <dbReference type="PROSITE" id="PS51186"/>
    </source>
</evidence>
<feature type="domain" description="N-acetyltransferase" evidence="3">
    <location>
        <begin position="8"/>
        <end position="156"/>
    </location>
</feature>
<protein>
    <submittedName>
        <fullName evidence="4">Putative regulatory protein</fullName>
    </submittedName>
</protein>
<dbReference type="CDD" id="cd04301">
    <property type="entry name" value="NAT_SF"/>
    <property type="match status" value="1"/>
</dbReference>
<dbReference type="InterPro" id="IPR016181">
    <property type="entry name" value="Acyl_CoA_acyltransferase"/>
</dbReference>
<accession>O87878</accession>
<evidence type="ECO:0000256" key="1">
    <source>
        <dbReference type="ARBA" id="ARBA00022679"/>
    </source>
</evidence>
<dbReference type="GO" id="GO:0016747">
    <property type="term" value="F:acyltransferase activity, transferring groups other than amino-acyl groups"/>
    <property type="evidence" value="ECO:0007669"/>
    <property type="project" value="InterPro"/>
</dbReference>